<dbReference type="PANTHER" id="PTHR31480">
    <property type="entry name" value="BIFUNCTIONAL LYCOPENE CYCLASE/PHYTOENE SYNTHASE"/>
    <property type="match status" value="1"/>
</dbReference>
<dbReference type="SFLD" id="SFLDG01212">
    <property type="entry name" value="Phytoene_synthase_like"/>
    <property type="match status" value="1"/>
</dbReference>
<evidence type="ECO:0000256" key="2">
    <source>
        <dbReference type="ARBA" id="ARBA00006251"/>
    </source>
</evidence>
<keyword evidence="4" id="KW-0125">Carotenoid biosynthesis</keyword>
<dbReference type="PROSITE" id="PS01044">
    <property type="entry name" value="SQUALEN_PHYTOEN_SYN_1"/>
    <property type="match status" value="1"/>
</dbReference>
<reference evidence="6 7" key="1">
    <citation type="submission" date="2017-01" db="EMBL/GenBank/DDBJ databases">
        <authorList>
            <person name="Cao J.-M."/>
        </authorList>
    </citation>
    <scope>NUCLEOTIDE SEQUENCE [LARGE SCALE GENOMIC DNA]</scope>
    <source>
        <strain evidence="6 7">888-76</strain>
    </source>
</reference>
<dbReference type="RefSeq" id="WP_076769700.1">
    <property type="nucleotide sequence ID" value="NZ_CP019445.1"/>
</dbReference>
<comment type="pathway">
    <text evidence="1">Carotenoid biosynthesis; phytoene biosynthesis.</text>
</comment>
<dbReference type="AlphaFoldDB" id="A0A807LFV1"/>
<dbReference type="EMBL" id="CP019445">
    <property type="protein sequence ID" value="APZ06159.1"/>
    <property type="molecule type" value="Genomic_DNA"/>
</dbReference>
<evidence type="ECO:0000313" key="7">
    <source>
        <dbReference type="Proteomes" id="UP000187148"/>
    </source>
</evidence>
<dbReference type="SFLD" id="SFLDG01018">
    <property type="entry name" value="Squalene/Phytoene_Synthase_Lik"/>
    <property type="match status" value="1"/>
</dbReference>
<name>A0A807LFV1_9ENTR</name>
<dbReference type="GO" id="GO:0016117">
    <property type="term" value="P:carotenoid biosynthetic process"/>
    <property type="evidence" value="ECO:0007669"/>
    <property type="project" value="UniProtKB-KW"/>
</dbReference>
<sequence>MNDALMSHATETITVGSKSFATASKLFDPATRRSALMLYAWCRYCDDVIDEQELGFRTEVPQQESALARLEMLRVETQRAFDGEAMSEPAFAAFQEVVTRHGMPAHLAFAHLEGFAMDVRETHYQTFDDTLRYCYHVAGVVGLMMAWIMGVRDEAVLDRACDLGLAFQLTNIARDIVEDAENGRCYLPAQWLAEEGMTAREIADPAKRQHIARLARRLVMAAEPYYASAKAGLRRLPLRSAWAIAAAHGVYRQIGIKVMAAGAAAWEQRQGTSKPEKLGLLAKGAGMALTSRLSRPAPRPAHLWQRPHAR</sequence>
<dbReference type="GO" id="GO:0051996">
    <property type="term" value="F:squalene synthase [NAD(P)H] activity"/>
    <property type="evidence" value="ECO:0007669"/>
    <property type="project" value="InterPro"/>
</dbReference>
<dbReference type="InterPro" id="IPR002060">
    <property type="entry name" value="Squ/phyt_synthse"/>
</dbReference>
<dbReference type="GO" id="GO:0004311">
    <property type="term" value="F:geranylgeranyl diphosphate synthase activity"/>
    <property type="evidence" value="ECO:0007669"/>
    <property type="project" value="InterPro"/>
</dbReference>
<comment type="cofactor">
    <cofactor evidence="5">
        <name>ATP</name>
        <dbReference type="ChEBI" id="CHEBI:30616"/>
    </cofactor>
</comment>
<keyword evidence="3" id="KW-0808">Transferase</keyword>
<dbReference type="FunFam" id="1.10.600.10:FF:000020">
    <property type="entry name" value="Phytoene synthase"/>
    <property type="match status" value="1"/>
</dbReference>
<evidence type="ECO:0000313" key="6">
    <source>
        <dbReference type="EMBL" id="APZ06159.1"/>
    </source>
</evidence>
<evidence type="ECO:0000256" key="1">
    <source>
        <dbReference type="ARBA" id="ARBA00004684"/>
    </source>
</evidence>
<proteinExistence type="inferred from homology"/>
<gene>
    <name evidence="6" type="ORF">BWI95_14435</name>
</gene>
<dbReference type="InterPro" id="IPR053452">
    <property type="entry name" value="Phytoene_synthase-rel"/>
</dbReference>
<dbReference type="SFLD" id="SFLDS00005">
    <property type="entry name" value="Isoprenoid_Synthase_Type_I"/>
    <property type="match status" value="1"/>
</dbReference>
<dbReference type="KEGG" id="kco:BWI95_14435"/>
<evidence type="ECO:0000256" key="4">
    <source>
        <dbReference type="ARBA" id="ARBA00022746"/>
    </source>
</evidence>
<evidence type="ECO:0000256" key="5">
    <source>
        <dbReference type="ARBA" id="ARBA00053028"/>
    </source>
</evidence>
<protein>
    <submittedName>
        <fullName evidence="6">Phytoene synthase</fullName>
    </submittedName>
</protein>
<dbReference type="InterPro" id="IPR033904">
    <property type="entry name" value="Trans_IPPS_HH"/>
</dbReference>
<dbReference type="InterPro" id="IPR044843">
    <property type="entry name" value="Trans_IPPS_bact-type"/>
</dbReference>
<dbReference type="Pfam" id="PF00494">
    <property type="entry name" value="SQS_PSY"/>
    <property type="match status" value="1"/>
</dbReference>
<dbReference type="SUPFAM" id="SSF48576">
    <property type="entry name" value="Terpenoid synthases"/>
    <property type="match status" value="1"/>
</dbReference>
<dbReference type="Proteomes" id="UP000187148">
    <property type="component" value="Chromosome"/>
</dbReference>
<evidence type="ECO:0000256" key="3">
    <source>
        <dbReference type="ARBA" id="ARBA00022679"/>
    </source>
</evidence>
<dbReference type="CDD" id="cd00683">
    <property type="entry name" value="Trans_IPPS_HH"/>
    <property type="match status" value="1"/>
</dbReference>
<dbReference type="NCBIfam" id="NF042419">
    <property type="entry name" value="Phyto_syn_CrtB"/>
    <property type="match status" value="1"/>
</dbReference>
<dbReference type="InterPro" id="IPR008949">
    <property type="entry name" value="Isoprenoid_synthase_dom_sf"/>
</dbReference>
<dbReference type="Gene3D" id="1.10.600.10">
    <property type="entry name" value="Farnesyl Diphosphate Synthase"/>
    <property type="match status" value="1"/>
</dbReference>
<organism evidence="6 7">
    <name type="scientific">Kosakonia cowanii JCM 10956 = DSM 18146</name>
    <dbReference type="NCBI Taxonomy" id="1300165"/>
    <lineage>
        <taxon>Bacteria</taxon>
        <taxon>Pseudomonadati</taxon>
        <taxon>Pseudomonadota</taxon>
        <taxon>Gammaproteobacteria</taxon>
        <taxon>Enterobacterales</taxon>
        <taxon>Enterobacteriaceae</taxon>
        <taxon>Kosakonia</taxon>
    </lineage>
</organism>
<dbReference type="InterPro" id="IPR019845">
    <property type="entry name" value="Squalene/phytoene_synthase_CS"/>
</dbReference>
<accession>A0A807LFV1</accession>
<keyword evidence="7" id="KW-1185">Reference proteome</keyword>
<comment type="similarity">
    <text evidence="2">Belongs to the phytoene/squalene synthase family.</text>
</comment>
<dbReference type="PROSITE" id="PS01045">
    <property type="entry name" value="SQUALEN_PHYTOEN_SYN_2"/>
    <property type="match status" value="1"/>
</dbReference>